<name>A0A0A2UXV5_9BACI</name>
<comment type="similarity">
    <text evidence="2">Belongs to the binding-protein-dependent transport system permease family. HisMQ subfamily.</text>
</comment>
<dbReference type="EMBL" id="AVBG01000005">
    <property type="protein sequence ID" value="KGP91603.1"/>
    <property type="molecule type" value="Genomic_DNA"/>
</dbReference>
<keyword evidence="4" id="KW-1003">Cell membrane</keyword>
<protein>
    <submittedName>
        <fullName evidence="11">Arginine ABC transporter permease</fullName>
    </submittedName>
</protein>
<dbReference type="PANTHER" id="PTHR30614">
    <property type="entry name" value="MEMBRANE COMPONENT OF AMINO ACID ABC TRANSPORTER"/>
    <property type="match status" value="1"/>
</dbReference>
<feature type="transmembrane region" description="Helical" evidence="9">
    <location>
        <begin position="15"/>
        <end position="39"/>
    </location>
</feature>
<evidence type="ECO:0000313" key="12">
    <source>
        <dbReference type="Proteomes" id="UP000030153"/>
    </source>
</evidence>
<sequence>MEEIIPSIPFILEGILITLKFVLLSGVIGFILGIGVALAKLGKSKALGKIAGAYTAFFRGTPLILQLVYIYYVIPQVTPWNIEPFVAGVIAFSLNSAAYISEIIRAGIQSVDKGQFEAAKALNIPYFKAMRKIILPQAIKHILPALMNEGIMLLKESAVISVIGVSDIMRRGQIVAADTYNYIGALTIPLILYFLMVRMLEMYGSRVERRLSYSD</sequence>
<dbReference type="GO" id="GO:0006865">
    <property type="term" value="P:amino acid transport"/>
    <property type="evidence" value="ECO:0007669"/>
    <property type="project" value="UniProtKB-KW"/>
</dbReference>
<dbReference type="SUPFAM" id="SSF161098">
    <property type="entry name" value="MetI-like"/>
    <property type="match status" value="1"/>
</dbReference>
<evidence type="ECO:0000256" key="8">
    <source>
        <dbReference type="ARBA" id="ARBA00023136"/>
    </source>
</evidence>
<evidence type="ECO:0000256" key="7">
    <source>
        <dbReference type="ARBA" id="ARBA00022989"/>
    </source>
</evidence>
<comment type="caution">
    <text evidence="11">The sequence shown here is derived from an EMBL/GenBank/DDBJ whole genome shotgun (WGS) entry which is preliminary data.</text>
</comment>
<dbReference type="GO" id="GO:0043190">
    <property type="term" value="C:ATP-binding cassette (ABC) transporter complex"/>
    <property type="evidence" value="ECO:0007669"/>
    <property type="project" value="InterPro"/>
</dbReference>
<keyword evidence="12" id="KW-1185">Reference proteome</keyword>
<evidence type="ECO:0000256" key="4">
    <source>
        <dbReference type="ARBA" id="ARBA00022475"/>
    </source>
</evidence>
<dbReference type="InterPro" id="IPR035906">
    <property type="entry name" value="MetI-like_sf"/>
</dbReference>
<dbReference type="NCBIfam" id="TIGR01726">
    <property type="entry name" value="HEQRo_perm_3TM"/>
    <property type="match status" value="1"/>
</dbReference>
<dbReference type="InterPro" id="IPR043429">
    <property type="entry name" value="ArtM/GltK/GlnP/TcyL/YhdX-like"/>
</dbReference>
<evidence type="ECO:0000256" key="5">
    <source>
        <dbReference type="ARBA" id="ARBA00022692"/>
    </source>
</evidence>
<reference evidence="11 12" key="1">
    <citation type="submission" date="2013-08" db="EMBL/GenBank/DDBJ databases">
        <title>Genome of Pontibacillus chungwhensis.</title>
        <authorList>
            <person name="Wang Q."/>
            <person name="Wang G."/>
        </authorList>
    </citation>
    <scope>NUCLEOTIDE SEQUENCE [LARGE SCALE GENOMIC DNA]</scope>
    <source>
        <strain evidence="11 12">BH030062</strain>
    </source>
</reference>
<dbReference type="CDD" id="cd06261">
    <property type="entry name" value="TM_PBP2"/>
    <property type="match status" value="1"/>
</dbReference>
<evidence type="ECO:0000256" key="1">
    <source>
        <dbReference type="ARBA" id="ARBA00004651"/>
    </source>
</evidence>
<accession>A0A0A2UXV5</accession>
<evidence type="ECO:0000256" key="9">
    <source>
        <dbReference type="RuleBase" id="RU363032"/>
    </source>
</evidence>
<dbReference type="FunFam" id="1.10.3720.10:FF:000006">
    <property type="entry name" value="Glutamate/aspartate ABC transporter, permease protein GltK"/>
    <property type="match status" value="1"/>
</dbReference>
<feature type="transmembrane region" description="Helical" evidence="9">
    <location>
        <begin position="179"/>
        <end position="200"/>
    </location>
</feature>
<keyword evidence="6" id="KW-0029">Amino-acid transport</keyword>
<feature type="transmembrane region" description="Helical" evidence="9">
    <location>
        <begin position="51"/>
        <end position="74"/>
    </location>
</feature>
<dbReference type="eggNOG" id="COG0765">
    <property type="taxonomic scope" value="Bacteria"/>
</dbReference>
<dbReference type="STRING" id="1385513.N780_18375"/>
<dbReference type="RefSeq" id="WP_036782414.1">
    <property type="nucleotide sequence ID" value="NZ_AVBG01000005.1"/>
</dbReference>
<evidence type="ECO:0000259" key="10">
    <source>
        <dbReference type="PROSITE" id="PS50928"/>
    </source>
</evidence>
<dbReference type="GO" id="GO:0022857">
    <property type="term" value="F:transmembrane transporter activity"/>
    <property type="evidence" value="ECO:0007669"/>
    <property type="project" value="InterPro"/>
</dbReference>
<dbReference type="PANTHER" id="PTHR30614:SF20">
    <property type="entry name" value="GLUTAMINE TRANSPORT SYSTEM PERMEASE PROTEIN GLNP"/>
    <property type="match status" value="1"/>
</dbReference>
<dbReference type="Gene3D" id="1.10.3720.10">
    <property type="entry name" value="MetI-like"/>
    <property type="match status" value="1"/>
</dbReference>
<dbReference type="Pfam" id="PF00528">
    <property type="entry name" value="BPD_transp_1"/>
    <property type="match status" value="1"/>
</dbReference>
<proteinExistence type="inferred from homology"/>
<dbReference type="InterPro" id="IPR000515">
    <property type="entry name" value="MetI-like"/>
</dbReference>
<feature type="domain" description="ABC transmembrane type-1" evidence="10">
    <location>
        <begin position="15"/>
        <end position="201"/>
    </location>
</feature>
<keyword evidence="3 9" id="KW-0813">Transport</keyword>
<dbReference type="Proteomes" id="UP000030153">
    <property type="component" value="Unassembled WGS sequence"/>
</dbReference>
<organism evidence="11 12">
    <name type="scientific">Pontibacillus chungwhensis BH030062</name>
    <dbReference type="NCBI Taxonomy" id="1385513"/>
    <lineage>
        <taxon>Bacteria</taxon>
        <taxon>Bacillati</taxon>
        <taxon>Bacillota</taxon>
        <taxon>Bacilli</taxon>
        <taxon>Bacillales</taxon>
        <taxon>Bacillaceae</taxon>
        <taxon>Pontibacillus</taxon>
    </lineage>
</organism>
<dbReference type="OrthoDB" id="9774451at2"/>
<keyword evidence="8 9" id="KW-0472">Membrane</keyword>
<gene>
    <name evidence="11" type="ORF">N780_18375</name>
</gene>
<keyword evidence="7 9" id="KW-1133">Transmembrane helix</keyword>
<evidence type="ECO:0000256" key="2">
    <source>
        <dbReference type="ARBA" id="ARBA00010072"/>
    </source>
</evidence>
<evidence type="ECO:0000256" key="3">
    <source>
        <dbReference type="ARBA" id="ARBA00022448"/>
    </source>
</evidence>
<evidence type="ECO:0000256" key="6">
    <source>
        <dbReference type="ARBA" id="ARBA00022970"/>
    </source>
</evidence>
<keyword evidence="5 9" id="KW-0812">Transmembrane</keyword>
<comment type="subcellular location">
    <subcellularLocation>
        <location evidence="1 9">Cell membrane</location>
        <topology evidence="1 9">Multi-pass membrane protein</topology>
    </subcellularLocation>
</comment>
<evidence type="ECO:0000313" key="11">
    <source>
        <dbReference type="EMBL" id="KGP91603.1"/>
    </source>
</evidence>
<dbReference type="PROSITE" id="PS50928">
    <property type="entry name" value="ABC_TM1"/>
    <property type="match status" value="1"/>
</dbReference>
<dbReference type="AlphaFoldDB" id="A0A0A2UXV5"/>
<dbReference type="InterPro" id="IPR010065">
    <property type="entry name" value="AA_ABC_transptr_permease_3TM"/>
</dbReference>